<keyword evidence="9" id="KW-1185">Reference proteome</keyword>
<proteinExistence type="inferred from homology"/>
<comment type="caution">
    <text evidence="8">The sequence shown here is derived from an EMBL/GenBank/DDBJ whole genome shotgun (WGS) entry which is preliminary data.</text>
</comment>
<organism evidence="8 9">
    <name type="scientific">Pichia kluyveri</name>
    <name type="common">Yeast</name>
    <dbReference type="NCBI Taxonomy" id="36015"/>
    <lineage>
        <taxon>Eukaryota</taxon>
        <taxon>Fungi</taxon>
        <taxon>Dikarya</taxon>
        <taxon>Ascomycota</taxon>
        <taxon>Saccharomycotina</taxon>
        <taxon>Pichiomycetes</taxon>
        <taxon>Pichiales</taxon>
        <taxon>Pichiaceae</taxon>
        <taxon>Pichia</taxon>
    </lineage>
</organism>
<accession>A0AAV5QYN6</accession>
<dbReference type="EMBL" id="BTGB01000001">
    <property type="protein sequence ID" value="GMM44319.1"/>
    <property type="molecule type" value="Genomic_DNA"/>
</dbReference>
<evidence type="ECO:0000313" key="8">
    <source>
        <dbReference type="EMBL" id="GMM44319.1"/>
    </source>
</evidence>
<evidence type="ECO:0000313" key="9">
    <source>
        <dbReference type="Proteomes" id="UP001378960"/>
    </source>
</evidence>
<sequence length="167" mass="19019">MSFDFGKLLGRGDASTKNDAVLKYNERRFYQMATFYGFTLLTYIASKIAYRGVISRRYNPTFYQHNHVPPKFNFYRDAMAAVTHATLLATSTFGMVGAGAFWYYDISSLREFTFRMKKFLGGDEAEKALKALPEDEETKQITSSLDDILSGKSDIFSTDEEIAKSKK</sequence>
<gene>
    <name evidence="7" type="primary">AIM11</name>
    <name evidence="8" type="ORF">DAPK24_008940</name>
</gene>
<feature type="transmembrane region" description="Helical" evidence="7">
    <location>
        <begin position="81"/>
        <end position="104"/>
    </location>
</feature>
<dbReference type="GO" id="GO:0005739">
    <property type="term" value="C:mitochondrion"/>
    <property type="evidence" value="ECO:0007669"/>
    <property type="project" value="TreeGrafter"/>
</dbReference>
<comment type="subcellular location">
    <subcellularLocation>
        <location evidence="1 7">Membrane</location>
        <topology evidence="1 7">Multi-pass membrane protein</topology>
    </subcellularLocation>
</comment>
<dbReference type="PANTHER" id="PTHR39136:SF1">
    <property type="entry name" value="ALTERED INHERITANCE OF MITOCHONDRIA PROTEIN 11"/>
    <property type="match status" value="1"/>
</dbReference>
<reference evidence="8 9" key="1">
    <citation type="journal article" date="2023" name="Elife">
        <title>Identification of key yeast species and microbe-microbe interactions impacting larval growth of Drosophila in the wild.</title>
        <authorList>
            <person name="Mure A."/>
            <person name="Sugiura Y."/>
            <person name="Maeda R."/>
            <person name="Honda K."/>
            <person name="Sakurai N."/>
            <person name="Takahashi Y."/>
            <person name="Watada M."/>
            <person name="Katoh T."/>
            <person name="Gotoh A."/>
            <person name="Gotoh Y."/>
            <person name="Taniguchi I."/>
            <person name="Nakamura K."/>
            <person name="Hayashi T."/>
            <person name="Katayama T."/>
            <person name="Uemura T."/>
            <person name="Hattori Y."/>
        </authorList>
    </citation>
    <scope>NUCLEOTIDE SEQUENCE [LARGE SCALE GENOMIC DNA]</scope>
    <source>
        <strain evidence="8 9">PK-24</strain>
    </source>
</reference>
<dbReference type="PANTHER" id="PTHR39136">
    <property type="entry name" value="ALTERED INHERITANCE OF MITOCHONDRIA PROTEIN 11"/>
    <property type="match status" value="1"/>
</dbReference>
<evidence type="ECO:0000256" key="3">
    <source>
        <dbReference type="ARBA" id="ARBA00021144"/>
    </source>
</evidence>
<dbReference type="InterPro" id="IPR038814">
    <property type="entry name" value="AIM11"/>
</dbReference>
<evidence type="ECO:0000256" key="7">
    <source>
        <dbReference type="RuleBase" id="RU367098"/>
    </source>
</evidence>
<dbReference type="AlphaFoldDB" id="A0AAV5QYN6"/>
<comment type="similarity">
    <text evidence="2 7">Belongs to the AIM11 family.</text>
</comment>
<evidence type="ECO:0000256" key="6">
    <source>
        <dbReference type="ARBA" id="ARBA00023136"/>
    </source>
</evidence>
<protein>
    <recommendedName>
        <fullName evidence="3 7">Altered inheritance of mitochondria protein 11</fullName>
    </recommendedName>
</protein>
<evidence type="ECO:0000256" key="2">
    <source>
        <dbReference type="ARBA" id="ARBA00008938"/>
    </source>
</evidence>
<feature type="transmembrane region" description="Helical" evidence="7">
    <location>
        <begin position="29"/>
        <end position="50"/>
    </location>
</feature>
<evidence type="ECO:0000256" key="1">
    <source>
        <dbReference type="ARBA" id="ARBA00004141"/>
    </source>
</evidence>
<name>A0AAV5QYN6_PICKL</name>
<keyword evidence="4 7" id="KW-0812">Transmembrane</keyword>
<evidence type="ECO:0000256" key="5">
    <source>
        <dbReference type="ARBA" id="ARBA00022989"/>
    </source>
</evidence>
<keyword evidence="6 7" id="KW-0472">Membrane</keyword>
<keyword evidence="5 7" id="KW-1133">Transmembrane helix</keyword>
<dbReference type="Proteomes" id="UP001378960">
    <property type="component" value="Unassembled WGS sequence"/>
</dbReference>
<evidence type="ECO:0000256" key="4">
    <source>
        <dbReference type="ARBA" id="ARBA00022692"/>
    </source>
</evidence>
<dbReference type="GO" id="GO:0016020">
    <property type="term" value="C:membrane"/>
    <property type="evidence" value="ECO:0007669"/>
    <property type="project" value="UniProtKB-SubCell"/>
</dbReference>